<feature type="region of interest" description="Disordered" evidence="8">
    <location>
        <begin position="139"/>
        <end position="174"/>
    </location>
</feature>
<dbReference type="EMBL" id="MU006794">
    <property type="protein sequence ID" value="KAF2637231.1"/>
    <property type="molecule type" value="Genomic_DNA"/>
</dbReference>
<keyword evidence="2" id="KW-0479">Metal-binding</keyword>
<keyword evidence="12" id="KW-1185">Reference proteome</keyword>
<feature type="region of interest" description="Disordered" evidence="8">
    <location>
        <begin position="748"/>
        <end position="817"/>
    </location>
</feature>
<dbReference type="GO" id="GO:0006351">
    <property type="term" value="P:DNA-templated transcription"/>
    <property type="evidence" value="ECO:0007669"/>
    <property type="project" value="InterPro"/>
</dbReference>
<dbReference type="GO" id="GO:0000981">
    <property type="term" value="F:DNA-binding transcription factor activity, RNA polymerase II-specific"/>
    <property type="evidence" value="ECO:0007669"/>
    <property type="project" value="InterPro"/>
</dbReference>
<dbReference type="InterPro" id="IPR001138">
    <property type="entry name" value="Zn2Cys6_DnaBD"/>
</dbReference>
<dbReference type="InterPro" id="IPR007219">
    <property type="entry name" value="XnlR_reg_dom"/>
</dbReference>
<dbReference type="OrthoDB" id="422427at2759"/>
<evidence type="ECO:0000256" key="8">
    <source>
        <dbReference type="SAM" id="MobiDB-lite"/>
    </source>
</evidence>
<dbReference type="GO" id="GO:0005634">
    <property type="term" value="C:nucleus"/>
    <property type="evidence" value="ECO:0007669"/>
    <property type="project" value="UniProtKB-SubCell"/>
</dbReference>
<gene>
    <name evidence="11" type="ORF">P280DRAFT_521384</name>
</gene>
<dbReference type="GO" id="GO:0045944">
    <property type="term" value="P:positive regulation of transcription by RNA polymerase II"/>
    <property type="evidence" value="ECO:0007669"/>
    <property type="project" value="TreeGrafter"/>
</dbReference>
<keyword evidence="5" id="KW-0238">DNA-binding</keyword>
<dbReference type="CDD" id="cd00067">
    <property type="entry name" value="GAL4"/>
    <property type="match status" value="1"/>
</dbReference>
<evidence type="ECO:0000256" key="5">
    <source>
        <dbReference type="ARBA" id="ARBA00023125"/>
    </source>
</evidence>
<keyword evidence="4" id="KW-0805">Transcription regulation</keyword>
<evidence type="ECO:0000256" key="9">
    <source>
        <dbReference type="SAM" id="Phobius"/>
    </source>
</evidence>
<keyword evidence="9" id="KW-0812">Transmembrane</keyword>
<keyword evidence="3" id="KW-0862">Zinc</keyword>
<dbReference type="SMART" id="SM00066">
    <property type="entry name" value="GAL4"/>
    <property type="match status" value="1"/>
</dbReference>
<comment type="subcellular location">
    <subcellularLocation>
        <location evidence="1">Nucleus</location>
    </subcellularLocation>
</comment>
<feature type="region of interest" description="Disordered" evidence="8">
    <location>
        <begin position="1"/>
        <end position="52"/>
    </location>
</feature>
<feature type="transmembrane region" description="Helical" evidence="9">
    <location>
        <begin position="611"/>
        <end position="631"/>
    </location>
</feature>
<keyword evidence="9" id="KW-1133">Transmembrane helix</keyword>
<dbReference type="PROSITE" id="PS00463">
    <property type="entry name" value="ZN2_CY6_FUNGAL_1"/>
    <property type="match status" value="1"/>
</dbReference>
<evidence type="ECO:0000313" key="11">
    <source>
        <dbReference type="EMBL" id="KAF2637231.1"/>
    </source>
</evidence>
<evidence type="ECO:0000256" key="1">
    <source>
        <dbReference type="ARBA" id="ARBA00004123"/>
    </source>
</evidence>
<dbReference type="GO" id="GO:0008270">
    <property type="term" value="F:zinc ion binding"/>
    <property type="evidence" value="ECO:0007669"/>
    <property type="project" value="InterPro"/>
</dbReference>
<dbReference type="CDD" id="cd12148">
    <property type="entry name" value="fungal_TF_MHR"/>
    <property type="match status" value="1"/>
</dbReference>
<evidence type="ECO:0000256" key="4">
    <source>
        <dbReference type="ARBA" id="ARBA00023015"/>
    </source>
</evidence>
<dbReference type="SUPFAM" id="SSF57701">
    <property type="entry name" value="Zn2/Cys6 DNA-binding domain"/>
    <property type="match status" value="1"/>
</dbReference>
<dbReference type="Gene3D" id="4.10.240.10">
    <property type="entry name" value="Zn(2)-C6 fungal-type DNA-binding domain"/>
    <property type="match status" value="1"/>
</dbReference>
<feature type="compositionally biased region" description="Polar residues" evidence="8">
    <location>
        <begin position="234"/>
        <end position="251"/>
    </location>
</feature>
<keyword evidence="7" id="KW-0539">Nucleus</keyword>
<evidence type="ECO:0000256" key="6">
    <source>
        <dbReference type="ARBA" id="ARBA00023163"/>
    </source>
</evidence>
<dbReference type="PANTHER" id="PTHR47540:SF1">
    <property type="entry name" value="ACTIVATOR OF STRESS GENES 1-RELATED"/>
    <property type="match status" value="1"/>
</dbReference>
<feature type="compositionally biased region" description="Polar residues" evidence="8">
    <location>
        <begin position="960"/>
        <end position="970"/>
    </location>
</feature>
<accession>A0A6A6RRI4</accession>
<feature type="compositionally biased region" description="Basic and acidic residues" evidence="8">
    <location>
        <begin position="159"/>
        <end position="174"/>
    </location>
</feature>
<keyword evidence="6" id="KW-0804">Transcription</keyword>
<feature type="region of interest" description="Disordered" evidence="8">
    <location>
        <begin position="683"/>
        <end position="712"/>
    </location>
</feature>
<dbReference type="GO" id="GO:0043565">
    <property type="term" value="F:sequence-specific DNA binding"/>
    <property type="evidence" value="ECO:0007669"/>
    <property type="project" value="TreeGrafter"/>
</dbReference>
<evidence type="ECO:0000256" key="3">
    <source>
        <dbReference type="ARBA" id="ARBA00022833"/>
    </source>
</evidence>
<name>A0A6A6RRI4_9PLEO</name>
<dbReference type="PROSITE" id="PS50048">
    <property type="entry name" value="ZN2_CY6_FUNGAL_2"/>
    <property type="match status" value="1"/>
</dbReference>
<feature type="region of interest" description="Disordered" evidence="8">
    <location>
        <begin position="234"/>
        <end position="257"/>
    </location>
</feature>
<evidence type="ECO:0000256" key="2">
    <source>
        <dbReference type="ARBA" id="ARBA00022723"/>
    </source>
</evidence>
<organism evidence="11 12">
    <name type="scientific">Massarina eburnea CBS 473.64</name>
    <dbReference type="NCBI Taxonomy" id="1395130"/>
    <lineage>
        <taxon>Eukaryota</taxon>
        <taxon>Fungi</taxon>
        <taxon>Dikarya</taxon>
        <taxon>Ascomycota</taxon>
        <taxon>Pezizomycotina</taxon>
        <taxon>Dothideomycetes</taxon>
        <taxon>Pleosporomycetidae</taxon>
        <taxon>Pleosporales</taxon>
        <taxon>Massarineae</taxon>
        <taxon>Massarinaceae</taxon>
        <taxon>Massarina</taxon>
    </lineage>
</organism>
<proteinExistence type="predicted"/>
<dbReference type="InterPro" id="IPR051711">
    <property type="entry name" value="Stress_Response_Reg"/>
</dbReference>
<feature type="compositionally biased region" description="Low complexity" evidence="8">
    <location>
        <begin position="753"/>
        <end position="799"/>
    </location>
</feature>
<dbReference type="Pfam" id="PF04082">
    <property type="entry name" value="Fungal_trans"/>
    <property type="match status" value="1"/>
</dbReference>
<evidence type="ECO:0000313" key="12">
    <source>
        <dbReference type="Proteomes" id="UP000799753"/>
    </source>
</evidence>
<dbReference type="Proteomes" id="UP000799753">
    <property type="component" value="Unassembled WGS sequence"/>
</dbReference>
<dbReference type="PANTHER" id="PTHR47540">
    <property type="entry name" value="THIAMINE REPRESSIBLE GENES REGULATORY PROTEIN THI5"/>
    <property type="match status" value="1"/>
</dbReference>
<dbReference type="AlphaFoldDB" id="A0A6A6RRI4"/>
<keyword evidence="9" id="KW-0472">Membrane</keyword>
<feature type="compositionally biased region" description="Polar residues" evidence="8">
    <location>
        <begin position="800"/>
        <end position="810"/>
    </location>
</feature>
<feature type="domain" description="Zn(2)-C6 fungal-type" evidence="10">
    <location>
        <begin position="60"/>
        <end position="89"/>
    </location>
</feature>
<sequence length="983" mass="109671">MDASTSPDVDVHATDSAQAFQLEDTPDVAETSPINDDAAEDQPQRLATGPMQKRRRVTRACDECRRKKIKCDGKQPCTHCTVYSYECTYDQPSNRRRTAAPQYIEALETQLKRAKGILSLIIPTLDLNDASIDAHLQSGILPQLPPGMSRQPQNPRVAQRREPDPRPEPDSHLESMVKATGQLDLDEDGNWDYRGHSSGLSFMRRMQQDFGHIIGEKPSTGLFAKYRTYSQILDSPSSNHPSPADSTNVSAATDLPPKEEARRLCDKALIDAGAMLRVVHLPSFYKSLDRMYETSSENYTNAENSFLPLLYAVLALGALFSDREAEHNQANYETSIEEGYKYFRSSRQLLDIADCRDLVSLQAVVFMIQFLQSSAKLSTCYSYIGVALRSALRMGLHRSFNRNFTPIEAETRKRVFWVIWRMDTYVGAMLGLPHFLEDADVDQDYPTEVDDDHITETEIRPMPEGAVSVMAASNAHAKIVQVLAKVCKYVYPTKGTQTGGKYSVTYSVSYSKIREIEQDMQNWLDELPMALKPGGEAPPLMMRVQQLLRMGFAHAQLLLYRPFLHYVSQSQRNKPSVDQRAFACASACVSVSRNIIHIISEMRRRDLLIGAYWFSMYTTFFAVMTLLYYVLENPNSPTSHELFRDAKEGKELLDDFAKRSMAADRCSATLKAIFDKLPESITKGSGADVDESKKRRQGSSPQSMHSRPQMLKDDFVTTGVRRAQTFPESMPNLKRTALPLSQQHLANLGVDPSYHSPSQSSSDFFEPAPSLTPTSLTSSSASSYGLAAGPQRQQRSSQSFPTTPLSNANPNPGGLDVPFSDINTMMFPTADSMQYPNQALTTFEDSHPHVLRYKGSPTMAHLPYQVSGVDVKPNPSAYSPSHLSNVQMAPRRPDNEVQLLGPMPMYLMQGAQAQQRNFHPPQGIHPAQLQSQEGSNMSFDELFTGEEWAQTFMDQGLGLGSNTSGFSRNPQFPPGGPGMGGWQ</sequence>
<dbReference type="SMART" id="SM00906">
    <property type="entry name" value="Fungal_trans"/>
    <property type="match status" value="1"/>
</dbReference>
<evidence type="ECO:0000256" key="7">
    <source>
        <dbReference type="ARBA" id="ARBA00023242"/>
    </source>
</evidence>
<dbReference type="InterPro" id="IPR036864">
    <property type="entry name" value="Zn2-C6_fun-type_DNA-bd_sf"/>
</dbReference>
<protein>
    <recommendedName>
        <fullName evidence="10">Zn(2)-C6 fungal-type domain-containing protein</fullName>
    </recommendedName>
</protein>
<dbReference type="Pfam" id="PF00172">
    <property type="entry name" value="Zn_clus"/>
    <property type="match status" value="1"/>
</dbReference>
<reference evidence="11" key="1">
    <citation type="journal article" date="2020" name="Stud. Mycol.">
        <title>101 Dothideomycetes genomes: a test case for predicting lifestyles and emergence of pathogens.</title>
        <authorList>
            <person name="Haridas S."/>
            <person name="Albert R."/>
            <person name="Binder M."/>
            <person name="Bloem J."/>
            <person name="Labutti K."/>
            <person name="Salamov A."/>
            <person name="Andreopoulos B."/>
            <person name="Baker S."/>
            <person name="Barry K."/>
            <person name="Bills G."/>
            <person name="Bluhm B."/>
            <person name="Cannon C."/>
            <person name="Castanera R."/>
            <person name="Culley D."/>
            <person name="Daum C."/>
            <person name="Ezra D."/>
            <person name="Gonzalez J."/>
            <person name="Henrissat B."/>
            <person name="Kuo A."/>
            <person name="Liang C."/>
            <person name="Lipzen A."/>
            <person name="Lutzoni F."/>
            <person name="Magnuson J."/>
            <person name="Mondo S."/>
            <person name="Nolan M."/>
            <person name="Ohm R."/>
            <person name="Pangilinan J."/>
            <person name="Park H.-J."/>
            <person name="Ramirez L."/>
            <person name="Alfaro M."/>
            <person name="Sun H."/>
            <person name="Tritt A."/>
            <person name="Yoshinaga Y."/>
            <person name="Zwiers L.-H."/>
            <person name="Turgeon B."/>
            <person name="Goodwin S."/>
            <person name="Spatafora J."/>
            <person name="Crous P."/>
            <person name="Grigoriev I."/>
        </authorList>
    </citation>
    <scope>NUCLEOTIDE SEQUENCE</scope>
    <source>
        <strain evidence="11">CBS 473.64</strain>
    </source>
</reference>
<evidence type="ECO:0000259" key="10">
    <source>
        <dbReference type="PROSITE" id="PS50048"/>
    </source>
</evidence>
<feature type="region of interest" description="Disordered" evidence="8">
    <location>
        <begin position="959"/>
        <end position="983"/>
    </location>
</feature>